<evidence type="ECO:0000256" key="1">
    <source>
        <dbReference type="SAM" id="MobiDB-lite"/>
    </source>
</evidence>
<dbReference type="InterPro" id="IPR049227">
    <property type="entry name" value="DUF6824"/>
</dbReference>
<dbReference type="Proteomes" id="UP001153069">
    <property type="component" value="Unassembled WGS sequence"/>
</dbReference>
<keyword evidence="4" id="KW-1185">Reference proteome</keyword>
<dbReference type="Pfam" id="PF20710">
    <property type="entry name" value="DUF6824"/>
    <property type="match status" value="1"/>
</dbReference>
<dbReference type="EMBL" id="CAICTM010000036">
    <property type="protein sequence ID" value="CAB9498343.1"/>
    <property type="molecule type" value="Genomic_DNA"/>
</dbReference>
<feature type="compositionally biased region" description="Polar residues" evidence="1">
    <location>
        <begin position="43"/>
        <end position="55"/>
    </location>
</feature>
<evidence type="ECO:0000313" key="3">
    <source>
        <dbReference type="EMBL" id="CAB9498343.1"/>
    </source>
</evidence>
<evidence type="ECO:0000313" key="4">
    <source>
        <dbReference type="Proteomes" id="UP001153069"/>
    </source>
</evidence>
<feature type="compositionally biased region" description="Basic and acidic residues" evidence="1">
    <location>
        <begin position="198"/>
        <end position="216"/>
    </location>
</feature>
<protein>
    <recommendedName>
        <fullName evidence="2">DUF6824 domain-containing protein</fullName>
    </recommendedName>
</protein>
<name>A0A9N8H639_9STRA</name>
<comment type="caution">
    <text evidence="3">The sequence shown here is derived from an EMBL/GenBank/DDBJ whole genome shotgun (WGS) entry which is preliminary data.</text>
</comment>
<reference evidence="3" key="1">
    <citation type="submission" date="2020-06" db="EMBL/GenBank/DDBJ databases">
        <authorList>
            <consortium name="Plant Systems Biology data submission"/>
        </authorList>
    </citation>
    <scope>NUCLEOTIDE SEQUENCE</scope>
    <source>
        <strain evidence="3">D6</strain>
    </source>
</reference>
<accession>A0A9N8H639</accession>
<feature type="region of interest" description="Disordered" evidence="1">
    <location>
        <begin position="198"/>
        <end position="241"/>
    </location>
</feature>
<sequence>MEDPLFPEGHEDQVDSLAIDFHGKRFVEVENYRAARKARRISLDSSPQRSNNHGSQRSKKSQRVNGSQHWFTSHYHHHSNGPCYFVAPHHHQDFHKASTGQPLSLAHPQILIPVVMQQHQGQQWYYHHHPQYLYPQNKENPPPPPVPVSPAKLEKRTVSVGEGEMPLLEPFPDKPLTAETMGAKVVETVTKVIEKTKGEEEDKVAMKQDKQKDKTKGKVAKKKAVKDEKAAKKKEGGEERRECAKKLRRDSMESEILAAEKNDPEVCLGEDFVPGNWDVVCGRGKNWLEHISNRRFRLLVAIYLPQYETIRRTTKSIVINTIVATIQNAGGQGFVKQKEGSSSWYRISSKDAHEKVSHCLRDCLQPYPQNVRQKWSDEERRLKVKEAQNNVFKSLELLK</sequence>
<proteinExistence type="predicted"/>
<feature type="region of interest" description="Disordered" evidence="1">
    <location>
        <begin position="39"/>
        <end position="66"/>
    </location>
</feature>
<organism evidence="3 4">
    <name type="scientific">Seminavis robusta</name>
    <dbReference type="NCBI Taxonomy" id="568900"/>
    <lineage>
        <taxon>Eukaryota</taxon>
        <taxon>Sar</taxon>
        <taxon>Stramenopiles</taxon>
        <taxon>Ochrophyta</taxon>
        <taxon>Bacillariophyta</taxon>
        <taxon>Bacillariophyceae</taxon>
        <taxon>Bacillariophycidae</taxon>
        <taxon>Naviculales</taxon>
        <taxon>Naviculaceae</taxon>
        <taxon>Seminavis</taxon>
    </lineage>
</organism>
<evidence type="ECO:0000259" key="2">
    <source>
        <dbReference type="Pfam" id="PF20710"/>
    </source>
</evidence>
<feature type="compositionally biased region" description="Basic and acidic residues" evidence="1">
    <location>
        <begin position="225"/>
        <end position="241"/>
    </location>
</feature>
<gene>
    <name evidence="3" type="ORF">SEMRO_36_G022750.1</name>
</gene>
<dbReference type="AlphaFoldDB" id="A0A9N8H639"/>
<feature type="domain" description="DUF6824" evidence="2">
    <location>
        <begin position="278"/>
        <end position="362"/>
    </location>
</feature>